<evidence type="ECO:0000313" key="5">
    <source>
        <dbReference type="Proteomes" id="UP000050424"/>
    </source>
</evidence>
<dbReference type="OrthoDB" id="5106279at2759"/>
<evidence type="ECO:0000313" key="4">
    <source>
        <dbReference type="EMBL" id="KPM43700.1"/>
    </source>
</evidence>
<keyword evidence="2" id="KW-0732">Signal</keyword>
<feature type="region of interest" description="Disordered" evidence="1">
    <location>
        <begin position="123"/>
        <end position="236"/>
    </location>
</feature>
<feature type="chain" id="PRO_5006026240" description="WSC domain-containing protein" evidence="2">
    <location>
        <begin position="18"/>
        <end position="326"/>
    </location>
</feature>
<proteinExistence type="predicted"/>
<reference evidence="4 5" key="1">
    <citation type="submission" date="2015-09" db="EMBL/GenBank/DDBJ databases">
        <title>Draft genome of a European isolate of the apple canker pathogen Neonectria ditissima.</title>
        <authorList>
            <person name="Gomez-Cortecero A."/>
            <person name="Harrison R.J."/>
            <person name="Armitage A.D."/>
        </authorList>
    </citation>
    <scope>NUCLEOTIDE SEQUENCE [LARGE SCALE GENOMIC DNA]</scope>
    <source>
        <strain evidence="4 5">R09/05</strain>
    </source>
</reference>
<dbReference type="EMBL" id="LKCW01000029">
    <property type="protein sequence ID" value="KPM43700.1"/>
    <property type="molecule type" value="Genomic_DNA"/>
</dbReference>
<gene>
    <name evidence="4" type="ORF">AK830_g2858</name>
</gene>
<dbReference type="Proteomes" id="UP000050424">
    <property type="component" value="Unassembled WGS sequence"/>
</dbReference>
<dbReference type="AlphaFoldDB" id="A0A0N8H864"/>
<feature type="compositionally biased region" description="Polar residues" evidence="1">
    <location>
        <begin position="189"/>
        <end position="201"/>
    </location>
</feature>
<organism evidence="4 5">
    <name type="scientific">Neonectria ditissima</name>
    <dbReference type="NCBI Taxonomy" id="78410"/>
    <lineage>
        <taxon>Eukaryota</taxon>
        <taxon>Fungi</taxon>
        <taxon>Dikarya</taxon>
        <taxon>Ascomycota</taxon>
        <taxon>Pezizomycotina</taxon>
        <taxon>Sordariomycetes</taxon>
        <taxon>Hypocreomycetidae</taxon>
        <taxon>Hypocreales</taxon>
        <taxon>Nectriaceae</taxon>
        <taxon>Neonectria</taxon>
    </lineage>
</organism>
<evidence type="ECO:0000259" key="3">
    <source>
        <dbReference type="PROSITE" id="PS51212"/>
    </source>
</evidence>
<feature type="compositionally biased region" description="Pro residues" evidence="1">
    <location>
        <begin position="208"/>
        <end position="230"/>
    </location>
</feature>
<dbReference type="STRING" id="78410.A0A0N8H864"/>
<comment type="caution">
    <text evidence="4">The sequence shown here is derived from an EMBL/GenBank/DDBJ whole genome shotgun (WGS) entry which is preliminary data.</text>
</comment>
<dbReference type="PROSITE" id="PS51212">
    <property type="entry name" value="WSC"/>
    <property type="match status" value="1"/>
</dbReference>
<feature type="domain" description="WSC" evidence="3">
    <location>
        <begin position="25"/>
        <end position="120"/>
    </location>
</feature>
<feature type="compositionally biased region" description="Polar residues" evidence="1">
    <location>
        <begin position="150"/>
        <end position="165"/>
    </location>
</feature>
<evidence type="ECO:0000256" key="2">
    <source>
        <dbReference type="SAM" id="SignalP"/>
    </source>
</evidence>
<feature type="compositionally biased region" description="Low complexity" evidence="1">
    <location>
        <begin position="171"/>
        <end position="182"/>
    </location>
</feature>
<evidence type="ECO:0000256" key="1">
    <source>
        <dbReference type="SAM" id="MobiDB-lite"/>
    </source>
</evidence>
<protein>
    <recommendedName>
        <fullName evidence="3">WSC domain-containing protein</fullName>
    </recommendedName>
</protein>
<accession>A0A0N8H864</accession>
<feature type="signal peptide" evidence="2">
    <location>
        <begin position="1"/>
        <end position="17"/>
    </location>
</feature>
<name>A0A0N8H864_9HYPO</name>
<sequence length="326" mass="33892">MTATLLIAILGSAGAQAQASCGSSPLTYWGCAKVDPTGFGASIRFPPGQLTPEAFQAAYAGQMFAALSHDTCRCGNDPKAILSIDESSCDYPCSEEPSSPKCGGHFRDETPAISNVFVISSGLRPGQDQTTKIHFSKGSPTLPSEVPTPSAIQTTTTNYQVSAVESPQEPPDSSVPERSVPEVPVPPASTLQSPPELSVTDSLRLPTPSTPPSSGPNNEAPPPIEQPPISIPTFTASSFPSPTTTIWVTPLDLSNAQTPPNTNPTLPGRAYPTEPSSAGDFWSEPSVTTNTSDDPPVLVIASDSTHFELPVLAVLGKLLLAAAMAI</sequence>
<dbReference type="InterPro" id="IPR002889">
    <property type="entry name" value="WSC_carb-bd"/>
</dbReference>
<feature type="compositionally biased region" description="Polar residues" evidence="1">
    <location>
        <begin position="127"/>
        <end position="142"/>
    </location>
</feature>
<keyword evidence="5" id="KW-1185">Reference proteome</keyword>